<dbReference type="GO" id="GO:0003677">
    <property type="term" value="F:DNA binding"/>
    <property type="evidence" value="ECO:0007669"/>
    <property type="project" value="InterPro"/>
</dbReference>
<organism evidence="5 6">
    <name type="scientific">Austrofundulus limnaeus</name>
    <name type="common">Annual killifish</name>
    <dbReference type="NCBI Taxonomy" id="52670"/>
    <lineage>
        <taxon>Eukaryota</taxon>
        <taxon>Metazoa</taxon>
        <taxon>Chordata</taxon>
        <taxon>Craniata</taxon>
        <taxon>Vertebrata</taxon>
        <taxon>Euteleostomi</taxon>
        <taxon>Actinopterygii</taxon>
        <taxon>Neopterygii</taxon>
        <taxon>Teleostei</taxon>
        <taxon>Neoteleostei</taxon>
        <taxon>Acanthomorphata</taxon>
        <taxon>Ovalentaria</taxon>
        <taxon>Atherinomorphae</taxon>
        <taxon>Cyprinodontiformes</taxon>
        <taxon>Rivulidae</taxon>
        <taxon>Austrofundulus</taxon>
    </lineage>
</organism>
<feature type="domain" description="MADF" evidence="3">
    <location>
        <begin position="10"/>
        <end position="100"/>
    </location>
</feature>
<dbReference type="InterPro" id="IPR039353">
    <property type="entry name" value="TF_Adf1"/>
</dbReference>
<evidence type="ECO:0000256" key="1">
    <source>
        <dbReference type="PROSITE-ProRule" id="PRU00371"/>
    </source>
</evidence>
<name>A0A2I4D4C9_AUSLI</name>
<evidence type="ECO:0000259" key="3">
    <source>
        <dbReference type="PROSITE" id="PS51029"/>
    </source>
</evidence>
<reference evidence="6" key="1">
    <citation type="submission" date="2025-08" db="UniProtKB">
        <authorList>
            <consortium name="RefSeq"/>
        </authorList>
    </citation>
    <scope>IDENTIFICATION</scope>
</reference>
<dbReference type="InterPro" id="IPR006578">
    <property type="entry name" value="MADF-dom"/>
</dbReference>
<evidence type="ECO:0000256" key="2">
    <source>
        <dbReference type="SAM" id="MobiDB-lite"/>
    </source>
</evidence>
<dbReference type="GO" id="GO:0005667">
    <property type="term" value="C:transcription regulator complex"/>
    <property type="evidence" value="ECO:0007669"/>
    <property type="project" value="TreeGrafter"/>
</dbReference>
<dbReference type="Proteomes" id="UP000192220">
    <property type="component" value="Unplaced"/>
</dbReference>
<protein>
    <submittedName>
        <fullName evidence="6">Transcription factor Adf-1</fullName>
    </submittedName>
</protein>
<keyword evidence="1" id="KW-0539">Nucleus</keyword>
<dbReference type="InterPro" id="IPR004210">
    <property type="entry name" value="BESS_motif"/>
</dbReference>
<dbReference type="SMART" id="SM00595">
    <property type="entry name" value="MADF"/>
    <property type="match status" value="1"/>
</dbReference>
<keyword evidence="5" id="KW-1185">Reference proteome</keyword>
<dbReference type="GO" id="GO:0005634">
    <property type="term" value="C:nucleus"/>
    <property type="evidence" value="ECO:0007669"/>
    <property type="project" value="UniProtKB-SubCell"/>
</dbReference>
<dbReference type="OrthoDB" id="5803771at2759"/>
<dbReference type="Pfam" id="PF10545">
    <property type="entry name" value="MADF_DNA_bdg"/>
    <property type="match status" value="1"/>
</dbReference>
<dbReference type="KEGG" id="alim:106534865"/>
<evidence type="ECO:0000259" key="4">
    <source>
        <dbReference type="PROSITE" id="PS51031"/>
    </source>
</evidence>
<sequence>MQSQQAMEDKLIVAVCNTPIIYDRSSVLYRDRNKKELAWRRVSEEVGASVEDCRRRWKTLRDTYAKVVQKVNKRRSGSAASNGEKWKYMAVMSFLQPFLSPRETKSRKPARVVKEQAAEEEEDSSVPGPRDSVESGDGAIHADPEDIYGPLSSPASSLPYSSASSVRSGPTSTTPTGPQRKRAKSGQTDSLEPTEFEQMTVTLEAEEQHRTRTVCEDEYYLMSLLPLLKKVPAEAKDLVKFQIHKLIFENTRVGNQNNINPAISLLFLEQVSRC</sequence>
<proteinExistence type="predicted"/>
<dbReference type="GO" id="GO:0006357">
    <property type="term" value="P:regulation of transcription by RNA polymerase II"/>
    <property type="evidence" value="ECO:0007669"/>
    <property type="project" value="TreeGrafter"/>
</dbReference>
<gene>
    <name evidence="6" type="primary">LOC106534865</name>
</gene>
<feature type="compositionally biased region" description="Low complexity" evidence="2">
    <location>
        <begin position="150"/>
        <end position="178"/>
    </location>
</feature>
<evidence type="ECO:0000313" key="6">
    <source>
        <dbReference type="RefSeq" id="XP_013887091.1"/>
    </source>
</evidence>
<dbReference type="RefSeq" id="XP_013887091.1">
    <property type="nucleotide sequence ID" value="XM_014031637.1"/>
</dbReference>
<dbReference type="PANTHER" id="PTHR12243">
    <property type="entry name" value="MADF DOMAIN TRANSCRIPTION FACTOR"/>
    <property type="match status" value="1"/>
</dbReference>
<feature type="region of interest" description="Disordered" evidence="2">
    <location>
        <begin position="103"/>
        <end position="193"/>
    </location>
</feature>
<accession>A0A2I4D4C9</accession>
<feature type="domain" description="BESS" evidence="4">
    <location>
        <begin position="214"/>
        <end position="253"/>
    </location>
</feature>
<dbReference type="InParanoid" id="A0A2I4D4C9"/>
<feature type="compositionally biased region" description="Basic and acidic residues" evidence="2">
    <location>
        <begin position="103"/>
        <end position="117"/>
    </location>
</feature>
<dbReference type="STRING" id="52670.A0A2I4D4C9"/>
<dbReference type="FunCoup" id="A0A2I4D4C9">
    <property type="interactions" value="1"/>
</dbReference>
<evidence type="ECO:0000313" key="5">
    <source>
        <dbReference type="Proteomes" id="UP000192220"/>
    </source>
</evidence>
<dbReference type="PROSITE" id="PS51029">
    <property type="entry name" value="MADF"/>
    <property type="match status" value="1"/>
</dbReference>
<dbReference type="PANTHER" id="PTHR12243:SF48">
    <property type="entry name" value="MADF DOMAIN-CONTAINING PROTEIN"/>
    <property type="match status" value="1"/>
</dbReference>
<dbReference type="PROSITE" id="PS51031">
    <property type="entry name" value="BESS"/>
    <property type="match status" value="1"/>
</dbReference>
<dbReference type="GeneID" id="106534865"/>
<comment type="subcellular location">
    <subcellularLocation>
        <location evidence="1">Nucleus</location>
    </subcellularLocation>
</comment>
<dbReference type="AlphaFoldDB" id="A0A2I4D4C9"/>